<organism evidence="2 3">
    <name type="scientific">Mediterraneibacter gnavus</name>
    <name type="common">Ruminococcus gnavus</name>
    <dbReference type="NCBI Taxonomy" id="33038"/>
    <lineage>
        <taxon>Bacteria</taxon>
        <taxon>Bacillati</taxon>
        <taxon>Bacillota</taxon>
        <taxon>Clostridia</taxon>
        <taxon>Lachnospirales</taxon>
        <taxon>Lachnospiraceae</taxon>
        <taxon>Mediterraneibacter</taxon>
    </lineage>
</organism>
<evidence type="ECO:0000256" key="1">
    <source>
        <dbReference type="SAM" id="MobiDB-lite"/>
    </source>
</evidence>
<proteinExistence type="predicted"/>
<reference evidence="2 3" key="1">
    <citation type="submission" date="2018-08" db="EMBL/GenBank/DDBJ databases">
        <title>A genome reference for cultivated species of the human gut microbiota.</title>
        <authorList>
            <person name="Zou Y."/>
            <person name="Xue W."/>
            <person name="Luo G."/>
        </authorList>
    </citation>
    <scope>NUCLEOTIDE SEQUENCE [LARGE SCALE GENOMIC DNA]</scope>
    <source>
        <strain evidence="2 3">AM32-6</strain>
    </source>
</reference>
<dbReference type="EMBL" id="QSIR01000030">
    <property type="protein sequence ID" value="RHD02891.1"/>
    <property type="molecule type" value="Genomic_DNA"/>
</dbReference>
<gene>
    <name evidence="2" type="ORF">DW812_15190</name>
</gene>
<dbReference type="Proteomes" id="UP000284472">
    <property type="component" value="Unassembled WGS sequence"/>
</dbReference>
<dbReference type="AlphaFoldDB" id="A0A414D2X1"/>
<feature type="compositionally biased region" description="Acidic residues" evidence="1">
    <location>
        <begin position="91"/>
        <end position="102"/>
    </location>
</feature>
<evidence type="ECO:0000313" key="3">
    <source>
        <dbReference type="Proteomes" id="UP000284472"/>
    </source>
</evidence>
<comment type="caution">
    <text evidence="2">The sequence shown here is derived from an EMBL/GenBank/DDBJ whole genome shotgun (WGS) entry which is preliminary data.</text>
</comment>
<evidence type="ECO:0000313" key="2">
    <source>
        <dbReference type="EMBL" id="RHD02891.1"/>
    </source>
</evidence>
<feature type="region of interest" description="Disordered" evidence="1">
    <location>
        <begin position="83"/>
        <end position="102"/>
    </location>
</feature>
<dbReference type="RefSeq" id="WP_118044131.1">
    <property type="nucleotide sequence ID" value="NZ_QSIR01000030.1"/>
</dbReference>
<sequence>MLKISFTNAEVSDHGYGLEVNGKSLEDIISTALGTKLKGNGGYGSGLPSFSSNSCDVTVTINPHDKKCEIETGDNVWHSVEEMEAEKSEQFQEENAEADSEK</sequence>
<name>A0A414D2X1_MEDGN</name>
<protein>
    <submittedName>
        <fullName evidence="2">Uncharacterized protein</fullName>
    </submittedName>
</protein>
<accession>A0A414D2X1</accession>